<sequence>MIIQLFAQLERAIMDRGKRPGRSLAARNNQIYMDLKDIVREHALPFLPAKSLFRFTTVCRDWRLQISSPFFAHNQSLSCRSTSGLFLQTPGGSPSLLPIGANFCGVPDPFLRFLPEPVDIRSSSNGLLCCQGHGADKAYYICNPVTQQWKKLPKSNANHGSDPAVVLLFDPSLLNFVVEYKIICAFPSTDFGEATEFEIYSSKEGSWEIAGEICFGARRVIPKSGVHVNGVVYWMTTGSILAFDLTKERSQLLQDYVARGILGAFSGKLCKANVSGNSIIVYVLANAHSNTMQMGSNTRMWSEKQRIVLDSKIVGDVARDYSVLHVDGDLMVVHSRERVYSYDFKSRATEVMSNVSDIYNMRCLPYVNNLVSL</sequence>
<name>A0AC58U967_TOBAC</name>
<reference evidence="1" key="1">
    <citation type="journal article" date="2014" name="Nat. Commun.">
        <title>The tobacco genome sequence and its comparison with those of tomato and potato.</title>
        <authorList>
            <person name="Sierro N."/>
            <person name="Battey J.N."/>
            <person name="Ouadi S."/>
            <person name="Bakaher N."/>
            <person name="Bovet L."/>
            <person name="Willig A."/>
            <person name="Goepfert S."/>
            <person name="Peitsch M.C."/>
            <person name="Ivanov N.V."/>
        </authorList>
    </citation>
    <scope>NUCLEOTIDE SEQUENCE [LARGE SCALE GENOMIC DNA]</scope>
</reference>
<evidence type="ECO:0000313" key="1">
    <source>
        <dbReference type="Proteomes" id="UP000790787"/>
    </source>
</evidence>
<evidence type="ECO:0000313" key="2">
    <source>
        <dbReference type="RefSeq" id="XP_075106003.1"/>
    </source>
</evidence>
<dbReference type="Proteomes" id="UP000790787">
    <property type="component" value="Chromosome 3"/>
</dbReference>
<organism evidence="1 2">
    <name type="scientific">Nicotiana tabacum</name>
    <name type="common">Common tobacco</name>
    <dbReference type="NCBI Taxonomy" id="4097"/>
    <lineage>
        <taxon>Eukaryota</taxon>
        <taxon>Viridiplantae</taxon>
        <taxon>Streptophyta</taxon>
        <taxon>Embryophyta</taxon>
        <taxon>Tracheophyta</taxon>
        <taxon>Spermatophyta</taxon>
        <taxon>Magnoliopsida</taxon>
        <taxon>eudicotyledons</taxon>
        <taxon>Gunneridae</taxon>
        <taxon>Pentapetalae</taxon>
        <taxon>asterids</taxon>
        <taxon>lamiids</taxon>
        <taxon>Solanales</taxon>
        <taxon>Solanaceae</taxon>
        <taxon>Nicotianoideae</taxon>
        <taxon>Nicotianeae</taxon>
        <taxon>Nicotiana</taxon>
    </lineage>
</organism>
<reference evidence="2" key="2">
    <citation type="submission" date="2025-08" db="UniProtKB">
        <authorList>
            <consortium name="RefSeq"/>
        </authorList>
    </citation>
    <scope>IDENTIFICATION</scope>
    <source>
        <tissue evidence="2">Leaf</tissue>
    </source>
</reference>
<gene>
    <name evidence="2" type="primary">LOC107765889</name>
</gene>
<proteinExistence type="predicted"/>
<protein>
    <submittedName>
        <fullName evidence="2">F-box protein At5g49610-like isoform X1</fullName>
    </submittedName>
</protein>
<dbReference type="RefSeq" id="XP_075106003.1">
    <property type="nucleotide sequence ID" value="XM_075249902.1"/>
</dbReference>
<accession>A0AC58U967</accession>
<keyword evidence="1" id="KW-1185">Reference proteome</keyword>